<dbReference type="KEGG" id="crq:GCK72_011705"/>
<dbReference type="RefSeq" id="XP_053588210.1">
    <property type="nucleotide sequence ID" value="XM_053728633.1"/>
</dbReference>
<dbReference type="EMBL" id="WUAV01000003">
    <property type="protein sequence ID" value="KAF1763439.1"/>
    <property type="molecule type" value="Genomic_DNA"/>
</dbReference>
<organism evidence="2 3">
    <name type="scientific">Caenorhabditis remanei</name>
    <name type="common">Caenorhabditis vulgaris</name>
    <dbReference type="NCBI Taxonomy" id="31234"/>
    <lineage>
        <taxon>Eukaryota</taxon>
        <taxon>Metazoa</taxon>
        <taxon>Ecdysozoa</taxon>
        <taxon>Nematoda</taxon>
        <taxon>Chromadorea</taxon>
        <taxon>Rhabditida</taxon>
        <taxon>Rhabditina</taxon>
        <taxon>Rhabditomorpha</taxon>
        <taxon>Rhabditoidea</taxon>
        <taxon>Rhabditidae</taxon>
        <taxon>Peloderinae</taxon>
        <taxon>Caenorhabditis</taxon>
    </lineage>
</organism>
<reference evidence="2 3" key="1">
    <citation type="submission" date="2019-12" db="EMBL/GenBank/DDBJ databases">
        <title>Chromosome-level assembly of the Caenorhabditis remanei genome.</title>
        <authorList>
            <person name="Teterina A.A."/>
            <person name="Willis J.H."/>
            <person name="Phillips P.C."/>
        </authorList>
    </citation>
    <scope>NUCLEOTIDE SEQUENCE [LARGE SCALE GENOMIC DNA]</scope>
    <source>
        <strain evidence="2 3">PX506</strain>
        <tissue evidence="2">Whole organism</tissue>
    </source>
</reference>
<keyword evidence="1" id="KW-1133">Transmembrane helix</keyword>
<dbReference type="CTD" id="78775276"/>
<evidence type="ECO:0000256" key="1">
    <source>
        <dbReference type="SAM" id="Phobius"/>
    </source>
</evidence>
<protein>
    <submittedName>
        <fullName evidence="2">Uncharacterized protein</fullName>
    </submittedName>
</protein>
<name>A0A6A5H8S4_CAERE</name>
<keyword evidence="1" id="KW-0812">Transmembrane</keyword>
<evidence type="ECO:0000313" key="3">
    <source>
        <dbReference type="Proteomes" id="UP000483820"/>
    </source>
</evidence>
<sequence>MFLSVIGNIHRRKKILINVFYFFLIAGLLVLGVFTIKKNTYSYLDSWEIAQEIAENATEDAMINGSSNIDFSVVLWNADMELVLTEKTIDDEPKRDFLMVVCTFIGVDFDVHNKSSWYIVIFSLVGSLLYGWNVLRFVLWADQKVETFLDDMEIYKRWEMSMNSLILCWI</sequence>
<gene>
    <name evidence="2" type="ORF">GCK72_011705</name>
</gene>
<dbReference type="AlphaFoldDB" id="A0A6A5H8S4"/>
<feature type="transmembrane region" description="Helical" evidence="1">
    <location>
        <begin position="117"/>
        <end position="135"/>
    </location>
</feature>
<proteinExistence type="predicted"/>
<comment type="caution">
    <text evidence="2">The sequence shown here is derived from an EMBL/GenBank/DDBJ whole genome shotgun (WGS) entry which is preliminary data.</text>
</comment>
<evidence type="ECO:0000313" key="2">
    <source>
        <dbReference type="EMBL" id="KAF1763439.1"/>
    </source>
</evidence>
<feature type="transmembrane region" description="Helical" evidence="1">
    <location>
        <begin position="15"/>
        <end position="36"/>
    </location>
</feature>
<keyword evidence="1" id="KW-0472">Membrane</keyword>
<dbReference type="GeneID" id="78775276"/>
<accession>A0A6A5H8S4</accession>
<dbReference type="Proteomes" id="UP000483820">
    <property type="component" value="Chromosome III"/>
</dbReference>